<reference evidence="1" key="1">
    <citation type="journal article" date="2014" name="Front. Microbiol.">
        <title>High frequency of phylogenetically diverse reductive dehalogenase-homologous genes in deep subseafloor sedimentary metagenomes.</title>
        <authorList>
            <person name="Kawai M."/>
            <person name="Futagami T."/>
            <person name="Toyoda A."/>
            <person name="Takaki Y."/>
            <person name="Nishi S."/>
            <person name="Hori S."/>
            <person name="Arai W."/>
            <person name="Tsubouchi T."/>
            <person name="Morono Y."/>
            <person name="Uchiyama I."/>
            <person name="Ito T."/>
            <person name="Fujiyama A."/>
            <person name="Inagaki F."/>
            <person name="Takami H."/>
        </authorList>
    </citation>
    <scope>NUCLEOTIDE SEQUENCE</scope>
    <source>
        <strain evidence="1">Expedition CK06-06</strain>
    </source>
</reference>
<dbReference type="PANTHER" id="PTHR42780">
    <property type="entry name" value="SOLEUCYL-TRNA SYNTHETASE"/>
    <property type="match status" value="1"/>
</dbReference>
<dbReference type="GO" id="GO:0005524">
    <property type="term" value="F:ATP binding"/>
    <property type="evidence" value="ECO:0007669"/>
    <property type="project" value="InterPro"/>
</dbReference>
<gene>
    <name evidence="1" type="ORF">S01H1_19943</name>
</gene>
<dbReference type="Pfam" id="PF19302">
    <property type="entry name" value="DUF5915"/>
    <property type="match status" value="1"/>
</dbReference>
<evidence type="ECO:0008006" key="2">
    <source>
        <dbReference type="Google" id="ProtNLM"/>
    </source>
</evidence>
<organism evidence="1">
    <name type="scientific">marine sediment metagenome</name>
    <dbReference type="NCBI Taxonomy" id="412755"/>
    <lineage>
        <taxon>unclassified sequences</taxon>
        <taxon>metagenomes</taxon>
        <taxon>ecological metagenomes</taxon>
    </lineage>
</organism>
<dbReference type="SUPFAM" id="SSF47323">
    <property type="entry name" value="Anticodon-binding domain of a subclass of class I aminoacyl-tRNA synthetases"/>
    <property type="match status" value="1"/>
</dbReference>
<dbReference type="InterPro" id="IPR023586">
    <property type="entry name" value="Ile-tRNA-ligase_type2"/>
</dbReference>
<sequence length="221" mass="24416">PLAELIVVPGSEMERKAVELFQDHFLEELNVKKVTLRESADDMITFTVECNMKTIGPKFGRNAAAAREAISQLDGRAVEEAFARGGPVFVTIEGNRTPIDPDDVTISRSYGDDWAGAADGKTVVMIDRRLTPELKNEGLARDIVRNVQNLRKEAGLDIADRIRLSLTTESEKLKAAIDRFGEYIQNETLALEIVARPLAGKPARTDIKIEAETLRIELAKA</sequence>
<dbReference type="GO" id="GO:0004822">
    <property type="term" value="F:isoleucine-tRNA ligase activity"/>
    <property type="evidence" value="ECO:0007669"/>
    <property type="project" value="InterPro"/>
</dbReference>
<protein>
    <recommendedName>
        <fullName evidence="2">Isoleucine--tRNA ligase</fullName>
    </recommendedName>
</protein>
<feature type="non-terminal residue" evidence="1">
    <location>
        <position position="1"/>
    </location>
</feature>
<dbReference type="GO" id="GO:0006428">
    <property type="term" value="P:isoleucyl-tRNA aminoacylation"/>
    <property type="evidence" value="ECO:0007669"/>
    <property type="project" value="TreeGrafter"/>
</dbReference>
<evidence type="ECO:0000313" key="1">
    <source>
        <dbReference type="EMBL" id="GAF97859.1"/>
    </source>
</evidence>
<dbReference type="InterPro" id="IPR009080">
    <property type="entry name" value="tRNAsynth_Ia_anticodon-bd"/>
</dbReference>
<proteinExistence type="predicted"/>
<dbReference type="AlphaFoldDB" id="X0TX66"/>
<dbReference type="EMBL" id="BARS01010841">
    <property type="protein sequence ID" value="GAF97859.1"/>
    <property type="molecule type" value="Genomic_DNA"/>
</dbReference>
<dbReference type="PANTHER" id="PTHR42780:SF1">
    <property type="entry name" value="ISOLEUCINE--TRNA LIGASE, CYTOPLASMIC"/>
    <property type="match status" value="1"/>
</dbReference>
<accession>X0TX66</accession>
<comment type="caution">
    <text evidence="1">The sequence shown here is derived from an EMBL/GenBank/DDBJ whole genome shotgun (WGS) entry which is preliminary data.</text>
</comment>
<name>X0TX66_9ZZZZ</name>